<comment type="caution">
    <text evidence="3">The sequence shown here is derived from an EMBL/GenBank/DDBJ whole genome shotgun (WGS) entry which is preliminary data.</text>
</comment>
<proteinExistence type="predicted"/>
<dbReference type="RefSeq" id="WP_182959469.1">
    <property type="nucleotide sequence ID" value="NZ_JABEQM010000009.1"/>
</dbReference>
<gene>
    <name evidence="3" type="ORF">HLH28_12165</name>
</gene>
<sequence>MWTVRMIGWASGCVAACLFFRLPAASAQAPAGACIKGVEILPLLGGEGDAPVIPVTIDGERAALYFSPVFSHTFLHDGKPDRLWFPRGGELQLRGQDGSLTTVFHSRVDDLKFGNIDAGAHDILLLDGDARHRVGDRPVLGIVGRPLLTHVSVLLDVPHRRLALFEWGGPGCGSPAALFQSVPEGENMGPDAPALSVSIDGHAVRMRLDPDLSTSVLPTDVAHAIGVTDVALEADPRTRTKYVGVSLGRLHRFAAVDIGGASFANMTLNVQDRIDTGTLGGDFFRRVVALFDFPRHRFYFEPTSDRAGTPSLGLHFDETEDASEDAREADGTLLATRGRRGGGVASGP</sequence>
<accession>A0A7W4PPY6</accession>
<reference evidence="3 4" key="1">
    <citation type="submission" date="2020-04" db="EMBL/GenBank/DDBJ databases">
        <title>Description of novel Gluconacetobacter.</title>
        <authorList>
            <person name="Sombolestani A."/>
        </authorList>
    </citation>
    <scope>NUCLEOTIDE SEQUENCE [LARGE SCALE GENOMIC DNA]</scope>
    <source>
        <strain evidence="3 4">LMG 27802</strain>
    </source>
</reference>
<dbReference type="AlphaFoldDB" id="A0A7W4PPY6"/>
<evidence type="ECO:0000313" key="4">
    <source>
        <dbReference type="Proteomes" id="UP000578030"/>
    </source>
</evidence>
<protein>
    <submittedName>
        <fullName evidence="3">Uncharacterized protein</fullName>
    </submittedName>
</protein>
<keyword evidence="4" id="KW-1185">Reference proteome</keyword>
<dbReference type="Proteomes" id="UP000578030">
    <property type="component" value="Unassembled WGS sequence"/>
</dbReference>
<organism evidence="3 4">
    <name type="scientific">Gluconacetobacter tumulisoli</name>
    <dbReference type="NCBI Taxonomy" id="1286189"/>
    <lineage>
        <taxon>Bacteria</taxon>
        <taxon>Pseudomonadati</taxon>
        <taxon>Pseudomonadota</taxon>
        <taxon>Alphaproteobacteria</taxon>
        <taxon>Acetobacterales</taxon>
        <taxon>Acetobacteraceae</taxon>
        <taxon>Gluconacetobacter</taxon>
    </lineage>
</organism>
<dbReference type="InterPro" id="IPR021109">
    <property type="entry name" value="Peptidase_aspartic_dom_sf"/>
</dbReference>
<name>A0A7W4PPY6_9PROT</name>
<keyword evidence="2" id="KW-0732">Signal</keyword>
<dbReference type="Pfam" id="PF13650">
    <property type="entry name" value="Asp_protease_2"/>
    <property type="match status" value="1"/>
</dbReference>
<evidence type="ECO:0000313" key="3">
    <source>
        <dbReference type="EMBL" id="MBB2202316.1"/>
    </source>
</evidence>
<feature type="region of interest" description="Disordered" evidence="1">
    <location>
        <begin position="310"/>
        <end position="348"/>
    </location>
</feature>
<feature type="chain" id="PRO_5031316188" evidence="2">
    <location>
        <begin position="28"/>
        <end position="348"/>
    </location>
</feature>
<dbReference type="EMBL" id="JABEQM010000009">
    <property type="protein sequence ID" value="MBB2202316.1"/>
    <property type="molecule type" value="Genomic_DNA"/>
</dbReference>
<evidence type="ECO:0000256" key="1">
    <source>
        <dbReference type="SAM" id="MobiDB-lite"/>
    </source>
</evidence>
<feature type="signal peptide" evidence="2">
    <location>
        <begin position="1"/>
        <end position="27"/>
    </location>
</feature>
<evidence type="ECO:0000256" key="2">
    <source>
        <dbReference type="SAM" id="SignalP"/>
    </source>
</evidence>
<dbReference type="Gene3D" id="2.40.70.10">
    <property type="entry name" value="Acid Proteases"/>
    <property type="match status" value="1"/>
</dbReference>